<protein>
    <submittedName>
        <fullName evidence="4">Cell wall-associated polypeptide CWBP200</fullName>
    </submittedName>
</protein>
<name>A0A174RA10_ANAHA</name>
<evidence type="ECO:0000259" key="3">
    <source>
        <dbReference type="Pfam" id="PF25023"/>
    </source>
</evidence>
<keyword evidence="1" id="KW-0677">Repeat</keyword>
<evidence type="ECO:0000256" key="1">
    <source>
        <dbReference type="ARBA" id="ARBA00022737"/>
    </source>
</evidence>
<gene>
    <name evidence="4" type="primary">wapA_3</name>
    <name evidence="4" type="ORF">ERS852520_02226</name>
</gene>
<accession>A0A174RA10</accession>
<dbReference type="PANTHER" id="PTHR32305">
    <property type="match status" value="1"/>
</dbReference>
<keyword evidence="2" id="KW-0472">Membrane</keyword>
<dbReference type="InterPro" id="IPR050708">
    <property type="entry name" value="T6SS_VgrG/RHS"/>
</dbReference>
<dbReference type="PANTHER" id="PTHR32305:SF17">
    <property type="entry name" value="TRNA NUCLEASE WAPA"/>
    <property type="match status" value="1"/>
</dbReference>
<dbReference type="RefSeq" id="WP_172675695.1">
    <property type="nucleotide sequence ID" value="NZ_CZAU01000022.1"/>
</dbReference>
<dbReference type="Proteomes" id="UP000095564">
    <property type="component" value="Unassembled WGS sequence"/>
</dbReference>
<dbReference type="EMBL" id="CZAU01000022">
    <property type="protein sequence ID" value="CUP79860.1"/>
    <property type="molecule type" value="Genomic_DNA"/>
</dbReference>
<dbReference type="Gene3D" id="2.180.10.10">
    <property type="entry name" value="RHS repeat-associated core"/>
    <property type="match status" value="1"/>
</dbReference>
<feature type="domain" description="Teneurin-like YD-shell" evidence="3">
    <location>
        <begin position="63"/>
        <end position="150"/>
    </location>
</feature>
<evidence type="ECO:0000313" key="4">
    <source>
        <dbReference type="EMBL" id="CUP79860.1"/>
    </source>
</evidence>
<feature type="transmembrane region" description="Helical" evidence="2">
    <location>
        <begin position="159"/>
        <end position="180"/>
    </location>
</feature>
<dbReference type="AlphaFoldDB" id="A0A174RA10"/>
<dbReference type="InterPro" id="IPR022385">
    <property type="entry name" value="Rhs_assc_core"/>
</dbReference>
<evidence type="ECO:0000313" key="5">
    <source>
        <dbReference type="Proteomes" id="UP000095564"/>
    </source>
</evidence>
<evidence type="ECO:0000256" key="2">
    <source>
        <dbReference type="SAM" id="Phobius"/>
    </source>
</evidence>
<sequence length="223" mass="25898">MNYTQNQKIEQVTESTLVLGVDIGSSEHYVRAFDYRGRELTRKVFRFSTDINGFNSFYDWVTQICIKHGSADAIYQYTDFGETMIQGYDQAKNEICYAGGIYDQSTGLYYLNARYYNPEDGRFLTEDTYHGENDKPDTQHLYVYCANNPVNYVDPSGHYAVALYTLVKIVAGGVVFYVSYSTWKRRRIKTRYATRILNEKYGKGNWGKGSGSEYSRIIKYHRK</sequence>
<organism evidence="4 5">
    <name type="scientific">Anaerostipes hadrus</name>
    <dbReference type="NCBI Taxonomy" id="649756"/>
    <lineage>
        <taxon>Bacteria</taxon>
        <taxon>Bacillati</taxon>
        <taxon>Bacillota</taxon>
        <taxon>Clostridia</taxon>
        <taxon>Lachnospirales</taxon>
        <taxon>Lachnospiraceae</taxon>
        <taxon>Anaerostipes</taxon>
    </lineage>
</organism>
<keyword evidence="2" id="KW-0812">Transmembrane</keyword>
<dbReference type="Pfam" id="PF25023">
    <property type="entry name" value="TEN_YD-shell"/>
    <property type="match status" value="1"/>
</dbReference>
<proteinExistence type="predicted"/>
<dbReference type="NCBIfam" id="TIGR03696">
    <property type="entry name" value="Rhs_assc_core"/>
    <property type="match status" value="1"/>
</dbReference>
<dbReference type="InterPro" id="IPR056823">
    <property type="entry name" value="TEN-like_YD-shell"/>
</dbReference>
<reference evidence="4 5" key="1">
    <citation type="submission" date="2015-09" db="EMBL/GenBank/DDBJ databases">
        <authorList>
            <consortium name="Pathogen Informatics"/>
        </authorList>
    </citation>
    <scope>NUCLEOTIDE SEQUENCE [LARGE SCALE GENOMIC DNA]</scope>
    <source>
        <strain evidence="4 5">2789STDY5834908</strain>
    </source>
</reference>
<keyword evidence="2" id="KW-1133">Transmembrane helix</keyword>